<feature type="domain" description="DUF6594" evidence="2">
    <location>
        <begin position="8"/>
        <end position="271"/>
    </location>
</feature>
<protein>
    <recommendedName>
        <fullName evidence="2">DUF6594 domain-containing protein</fullName>
    </recommendedName>
</protein>
<evidence type="ECO:0000313" key="3">
    <source>
        <dbReference type="EMBL" id="CAG8973847.1"/>
    </source>
</evidence>
<dbReference type="InterPro" id="IPR046529">
    <property type="entry name" value="DUF6594"/>
</dbReference>
<keyword evidence="1" id="KW-1133">Transmembrane helix</keyword>
<keyword evidence="1" id="KW-0812">Transmembrane</keyword>
<feature type="transmembrane region" description="Helical" evidence="1">
    <location>
        <begin position="259"/>
        <end position="276"/>
    </location>
</feature>
<dbReference type="AlphaFoldDB" id="A0A9N9Q3X6"/>
<feature type="transmembrane region" description="Helical" evidence="1">
    <location>
        <begin position="204"/>
        <end position="226"/>
    </location>
</feature>
<reference evidence="3" key="1">
    <citation type="submission" date="2021-07" db="EMBL/GenBank/DDBJ databases">
        <authorList>
            <person name="Durling M."/>
        </authorList>
    </citation>
    <scope>NUCLEOTIDE SEQUENCE</scope>
</reference>
<feature type="transmembrane region" description="Helical" evidence="1">
    <location>
        <begin position="232"/>
        <end position="252"/>
    </location>
</feature>
<evidence type="ECO:0000313" key="4">
    <source>
        <dbReference type="Proteomes" id="UP000701801"/>
    </source>
</evidence>
<sequence length="282" mass="32130">MERDGHAKVAGLISRYPELAIMRRFGDLNMENVLYLQAELVHLESEYRTLATDGQGHPDRLVSAKDWASLAYSEDNHDLAQWEKMLEIRQKLKEYNEAFGQVVFMTSMKSPNPYDLQFFRTWLERPKMGNFPILGPDQYVWDVGNEADLVAIQRRKGEDFLTRWFIDKVIPSFHRCLGKYIEALIPEEPESEISHYSDSHLARFVHVFSVVLSSLLPISSIVILYFVSSLLARLGIIATFTALFSLSLAIVTQARRIEIFAGTSAFAAVQVVFVTANTNSMT</sequence>
<keyword evidence="1" id="KW-0472">Membrane</keyword>
<dbReference type="EMBL" id="CAJVRM010000081">
    <property type="protein sequence ID" value="CAG8973847.1"/>
    <property type="molecule type" value="Genomic_DNA"/>
</dbReference>
<dbReference type="Proteomes" id="UP000701801">
    <property type="component" value="Unassembled WGS sequence"/>
</dbReference>
<comment type="caution">
    <text evidence="3">The sequence shown here is derived from an EMBL/GenBank/DDBJ whole genome shotgun (WGS) entry which is preliminary data.</text>
</comment>
<organism evidence="3 4">
    <name type="scientific">Hymenoscyphus albidus</name>
    <dbReference type="NCBI Taxonomy" id="595503"/>
    <lineage>
        <taxon>Eukaryota</taxon>
        <taxon>Fungi</taxon>
        <taxon>Dikarya</taxon>
        <taxon>Ascomycota</taxon>
        <taxon>Pezizomycotina</taxon>
        <taxon>Leotiomycetes</taxon>
        <taxon>Helotiales</taxon>
        <taxon>Helotiaceae</taxon>
        <taxon>Hymenoscyphus</taxon>
    </lineage>
</organism>
<gene>
    <name evidence="3" type="ORF">HYALB_00005592</name>
</gene>
<evidence type="ECO:0000259" key="2">
    <source>
        <dbReference type="Pfam" id="PF20237"/>
    </source>
</evidence>
<evidence type="ECO:0000256" key="1">
    <source>
        <dbReference type="SAM" id="Phobius"/>
    </source>
</evidence>
<dbReference type="PANTHER" id="PTHR34502">
    <property type="entry name" value="DUF6594 DOMAIN-CONTAINING PROTEIN-RELATED"/>
    <property type="match status" value="1"/>
</dbReference>
<name>A0A9N9Q3X6_9HELO</name>
<dbReference type="Pfam" id="PF20237">
    <property type="entry name" value="DUF6594"/>
    <property type="match status" value="1"/>
</dbReference>
<dbReference type="PANTHER" id="PTHR34502:SF5">
    <property type="entry name" value="DUF6594 DOMAIN-CONTAINING PROTEIN"/>
    <property type="match status" value="1"/>
</dbReference>
<dbReference type="OrthoDB" id="5342093at2759"/>
<accession>A0A9N9Q3X6</accession>
<keyword evidence="4" id="KW-1185">Reference proteome</keyword>
<proteinExistence type="predicted"/>